<dbReference type="InterPro" id="IPR029068">
    <property type="entry name" value="Glyas_Bleomycin-R_OHBP_Dase"/>
</dbReference>
<feature type="domain" description="VOC" evidence="1">
    <location>
        <begin position="4"/>
        <end position="116"/>
    </location>
</feature>
<proteinExistence type="predicted"/>
<sequence>MDVQLGRIVIYTKRLEEMVAFYCTHFGFSALRLEGDRVVELVAPEGGGNILLHPMGAGRKEGQVLVKLVFDVEDVEGFCRAAEARGLSFGAIHKADGYSFANAKDPAKNSISVSSRAYVGQ</sequence>
<protein>
    <submittedName>
        <fullName evidence="2">VOC family protein</fullName>
    </submittedName>
</protein>
<reference evidence="2 3" key="1">
    <citation type="journal article" date="2021" name="Arch. Microbiol.">
        <title>Harenicola maris gen. nov., sp. nov. isolated from the Sea of Japan shallow sediments.</title>
        <authorList>
            <person name="Romanenko L.A."/>
            <person name="Kurilenko V.V."/>
            <person name="Chernysheva N.Y."/>
            <person name="Tekutyeva L.A."/>
            <person name="Velansky P.V."/>
            <person name="Svetashev V.I."/>
            <person name="Isaeva M.P."/>
        </authorList>
    </citation>
    <scope>NUCLEOTIDE SEQUENCE [LARGE SCALE GENOMIC DNA]</scope>
    <source>
        <strain evidence="2 3">KMM 3653</strain>
    </source>
</reference>
<dbReference type="Proteomes" id="UP001315686">
    <property type="component" value="Unassembled WGS sequence"/>
</dbReference>
<keyword evidence="3" id="KW-1185">Reference proteome</keyword>
<dbReference type="InterPro" id="IPR004360">
    <property type="entry name" value="Glyas_Fos-R_dOase_dom"/>
</dbReference>
<dbReference type="AlphaFoldDB" id="A0AAP2G6R5"/>
<dbReference type="InterPro" id="IPR037523">
    <property type="entry name" value="VOC_core"/>
</dbReference>
<evidence type="ECO:0000313" key="2">
    <source>
        <dbReference type="EMBL" id="MBT0956082.1"/>
    </source>
</evidence>
<evidence type="ECO:0000259" key="1">
    <source>
        <dbReference type="PROSITE" id="PS51819"/>
    </source>
</evidence>
<dbReference type="EMBL" id="JADQAZ010000001">
    <property type="protein sequence ID" value="MBT0956082.1"/>
    <property type="molecule type" value="Genomic_DNA"/>
</dbReference>
<dbReference type="Gene3D" id="3.10.180.10">
    <property type="entry name" value="2,3-Dihydroxybiphenyl 1,2-Dioxygenase, domain 1"/>
    <property type="match status" value="1"/>
</dbReference>
<comment type="caution">
    <text evidence="2">The sequence shown here is derived from an EMBL/GenBank/DDBJ whole genome shotgun (WGS) entry which is preliminary data.</text>
</comment>
<organism evidence="2 3">
    <name type="scientific">Harenicola maris</name>
    <dbReference type="NCBI Taxonomy" id="2841044"/>
    <lineage>
        <taxon>Bacteria</taxon>
        <taxon>Pseudomonadati</taxon>
        <taxon>Pseudomonadota</taxon>
        <taxon>Alphaproteobacteria</taxon>
        <taxon>Rhodobacterales</taxon>
        <taxon>Paracoccaceae</taxon>
        <taxon>Harenicola</taxon>
    </lineage>
</organism>
<gene>
    <name evidence="2" type="ORF">IV417_01670</name>
</gene>
<dbReference type="CDD" id="cd06587">
    <property type="entry name" value="VOC"/>
    <property type="match status" value="1"/>
</dbReference>
<evidence type="ECO:0000313" key="3">
    <source>
        <dbReference type="Proteomes" id="UP001315686"/>
    </source>
</evidence>
<accession>A0AAP2G6R5</accession>
<dbReference type="PROSITE" id="PS51819">
    <property type="entry name" value="VOC"/>
    <property type="match status" value="1"/>
</dbReference>
<dbReference type="SUPFAM" id="SSF54593">
    <property type="entry name" value="Glyoxalase/Bleomycin resistance protein/Dihydroxybiphenyl dioxygenase"/>
    <property type="match status" value="1"/>
</dbReference>
<dbReference type="Pfam" id="PF00903">
    <property type="entry name" value="Glyoxalase"/>
    <property type="match status" value="1"/>
</dbReference>
<name>A0AAP2G6R5_9RHOB</name>
<dbReference type="RefSeq" id="WP_327792296.1">
    <property type="nucleotide sequence ID" value="NZ_JADQAZ010000001.1"/>
</dbReference>